<dbReference type="AlphaFoldDB" id="A0A0B7B6F7"/>
<dbReference type="GO" id="GO:0045892">
    <property type="term" value="P:negative regulation of DNA-templated transcription"/>
    <property type="evidence" value="ECO:0007669"/>
    <property type="project" value="TreeGrafter"/>
</dbReference>
<dbReference type="InterPro" id="IPR052887">
    <property type="entry name" value="FLYWCH-type_ZF"/>
</dbReference>
<accession>A0A0B7B6F7</accession>
<evidence type="ECO:0000313" key="5">
    <source>
        <dbReference type="EMBL" id="CEK87901.1"/>
    </source>
</evidence>
<name>A0A0B7B6F7_9EUPU</name>
<dbReference type="GO" id="GO:0043565">
    <property type="term" value="F:sequence-specific DNA binding"/>
    <property type="evidence" value="ECO:0007669"/>
    <property type="project" value="TreeGrafter"/>
</dbReference>
<reference evidence="5" key="1">
    <citation type="submission" date="2014-12" db="EMBL/GenBank/DDBJ databases">
        <title>Insight into the proteome of Arion vulgaris.</title>
        <authorList>
            <person name="Aradska J."/>
            <person name="Bulat T."/>
            <person name="Smidak R."/>
            <person name="Sarate P."/>
            <person name="Gangsoo J."/>
            <person name="Sialana F."/>
            <person name="Bilban M."/>
            <person name="Lubec G."/>
        </authorList>
    </citation>
    <scope>NUCLEOTIDE SEQUENCE</scope>
    <source>
        <tissue evidence="5">Skin</tissue>
    </source>
</reference>
<dbReference type="InterPro" id="IPR007588">
    <property type="entry name" value="Znf_FLYWCH"/>
</dbReference>
<evidence type="ECO:0000259" key="4">
    <source>
        <dbReference type="Pfam" id="PF04500"/>
    </source>
</evidence>
<feature type="domain" description="FLYWCH-type" evidence="4">
    <location>
        <begin position="5"/>
        <end position="64"/>
    </location>
</feature>
<keyword evidence="3" id="KW-0862">Zinc</keyword>
<feature type="non-terminal residue" evidence="5">
    <location>
        <position position="218"/>
    </location>
</feature>
<evidence type="ECO:0000256" key="2">
    <source>
        <dbReference type="ARBA" id="ARBA00022771"/>
    </source>
</evidence>
<sequence length="218" mass="24979">MENVPSKRGKQKLNHEGYFYVFDKFSADHSKKFWRCELKNECKARLHTTVDNDRVLMQMNQHSHGSDAAQLRAAMIMTGIKRRATETTEIPSVILNRALQGTSLAVQGKMPNKDTIRKVIQRSRNGNRVAPPQPVDRASIIIPDAYRMYEVEPDQMEGFLLWDSGEQDENRILLFGRQSNVEWNNLMERLYVDGTFSIAPALFSQIYVIMAARGGFVL</sequence>
<organism evidence="5">
    <name type="scientific">Arion vulgaris</name>
    <dbReference type="NCBI Taxonomy" id="1028688"/>
    <lineage>
        <taxon>Eukaryota</taxon>
        <taxon>Metazoa</taxon>
        <taxon>Spiralia</taxon>
        <taxon>Lophotrochozoa</taxon>
        <taxon>Mollusca</taxon>
        <taxon>Gastropoda</taxon>
        <taxon>Heterobranchia</taxon>
        <taxon>Euthyneura</taxon>
        <taxon>Panpulmonata</taxon>
        <taxon>Eupulmonata</taxon>
        <taxon>Stylommatophora</taxon>
        <taxon>Helicina</taxon>
        <taxon>Arionoidea</taxon>
        <taxon>Arionidae</taxon>
        <taxon>Arion</taxon>
    </lineage>
</organism>
<evidence type="ECO:0000256" key="3">
    <source>
        <dbReference type="ARBA" id="ARBA00022833"/>
    </source>
</evidence>
<dbReference type="Gene3D" id="2.20.25.240">
    <property type="match status" value="1"/>
</dbReference>
<dbReference type="PANTHER" id="PTHR37975:SF3">
    <property type="entry name" value="FLYWCH TRANSCRIPTION FACTOR 3"/>
    <property type="match status" value="1"/>
</dbReference>
<proteinExistence type="predicted"/>
<keyword evidence="1" id="KW-0479">Metal-binding</keyword>
<dbReference type="EMBL" id="HACG01041036">
    <property type="protein sequence ID" value="CEK87901.1"/>
    <property type="molecule type" value="Transcribed_RNA"/>
</dbReference>
<dbReference type="GO" id="GO:0003700">
    <property type="term" value="F:DNA-binding transcription factor activity"/>
    <property type="evidence" value="ECO:0007669"/>
    <property type="project" value="TreeGrafter"/>
</dbReference>
<dbReference type="GO" id="GO:0005634">
    <property type="term" value="C:nucleus"/>
    <property type="evidence" value="ECO:0007669"/>
    <property type="project" value="TreeGrafter"/>
</dbReference>
<protein>
    <recommendedName>
        <fullName evidence="4">FLYWCH-type domain-containing protein</fullName>
    </recommendedName>
</protein>
<evidence type="ECO:0000256" key="1">
    <source>
        <dbReference type="ARBA" id="ARBA00022723"/>
    </source>
</evidence>
<keyword evidence="2" id="KW-0863">Zinc-finger</keyword>
<gene>
    <name evidence="5" type="primary">ORF162024</name>
</gene>
<dbReference type="GO" id="GO:0008270">
    <property type="term" value="F:zinc ion binding"/>
    <property type="evidence" value="ECO:0007669"/>
    <property type="project" value="UniProtKB-KW"/>
</dbReference>
<dbReference type="PANTHER" id="PTHR37975">
    <property type="entry name" value="FLYWCH ZINC FINGER TRANSCRIPTION FACTOR HOMOLOG"/>
    <property type="match status" value="1"/>
</dbReference>
<dbReference type="Pfam" id="PF04500">
    <property type="entry name" value="FLYWCH"/>
    <property type="match status" value="1"/>
</dbReference>